<organism evidence="3 4">
    <name type="scientific">Keguizhuia sedimenti</name>
    <dbReference type="NCBI Taxonomy" id="3064264"/>
    <lineage>
        <taxon>Bacteria</taxon>
        <taxon>Pseudomonadati</taxon>
        <taxon>Pseudomonadota</taxon>
        <taxon>Betaproteobacteria</taxon>
        <taxon>Burkholderiales</taxon>
        <taxon>Oxalobacteraceae</taxon>
        <taxon>Keguizhuia</taxon>
    </lineage>
</organism>
<protein>
    <submittedName>
        <fullName evidence="3">Porin</fullName>
    </submittedName>
</protein>
<dbReference type="SUPFAM" id="SSF56935">
    <property type="entry name" value="Porins"/>
    <property type="match status" value="1"/>
</dbReference>
<accession>A0ABU1BPF6</accession>
<reference evidence="3 4" key="1">
    <citation type="submission" date="2023-08" db="EMBL/GenBank/DDBJ databases">
        <title>Oxalobacteraceae gen .nov., isolated from river sludge outside the plant.</title>
        <authorList>
            <person name="Zhao S.Y."/>
        </authorList>
    </citation>
    <scope>NUCLEOTIDE SEQUENCE [LARGE SCALE GENOMIC DNA]</scope>
    <source>
        <strain evidence="3 4">R-40</strain>
    </source>
</reference>
<proteinExistence type="predicted"/>
<feature type="domain" description="Porin" evidence="2">
    <location>
        <begin position="148"/>
        <end position="399"/>
    </location>
</feature>
<feature type="region of interest" description="Disordered" evidence="1">
    <location>
        <begin position="468"/>
        <end position="512"/>
    </location>
</feature>
<dbReference type="InterPro" id="IPR033900">
    <property type="entry name" value="Gram_neg_porin_domain"/>
</dbReference>
<name>A0ABU1BPF6_9BURK</name>
<evidence type="ECO:0000259" key="2">
    <source>
        <dbReference type="Pfam" id="PF13609"/>
    </source>
</evidence>
<dbReference type="InterPro" id="IPR023614">
    <property type="entry name" value="Porin_dom_sf"/>
</dbReference>
<evidence type="ECO:0000313" key="4">
    <source>
        <dbReference type="Proteomes" id="UP001225596"/>
    </source>
</evidence>
<feature type="compositionally biased region" description="Basic and acidic residues" evidence="1">
    <location>
        <begin position="469"/>
        <end position="482"/>
    </location>
</feature>
<dbReference type="Gene3D" id="2.40.160.10">
    <property type="entry name" value="Porin"/>
    <property type="match status" value="1"/>
</dbReference>
<dbReference type="EMBL" id="JAUYVH010000006">
    <property type="protein sequence ID" value="MDQ9170893.1"/>
    <property type="molecule type" value="Genomic_DNA"/>
</dbReference>
<evidence type="ECO:0000313" key="3">
    <source>
        <dbReference type="EMBL" id="MDQ9170893.1"/>
    </source>
</evidence>
<comment type="caution">
    <text evidence="3">The sequence shown here is derived from an EMBL/GenBank/DDBJ whole genome shotgun (WGS) entry which is preliminary data.</text>
</comment>
<dbReference type="RefSeq" id="WP_338436832.1">
    <property type="nucleotide sequence ID" value="NZ_JAUYVH010000006.1"/>
</dbReference>
<keyword evidence="4" id="KW-1185">Reference proteome</keyword>
<dbReference type="Proteomes" id="UP001225596">
    <property type="component" value="Unassembled WGS sequence"/>
</dbReference>
<sequence length="512" mass="55760">MMCNTASAQADADFPSVSFHGFGTLGVAHSTENKADFLAHDLQARGAGLSRAWSPDVDSRLGAQLNANFTSQLSGVLQVVAEQRHDATYRPRVEWSNLKYEFTPDLSIRAGRIVLPILMVSDSRKVGYAQPWVRPPVELYSLIPLTSSDGIDLSYRMHLGEVNNTLQIGIGGTSADTPDGGEAISKDGWLISDTVEYGDASFHFAYSRSKLTVEPFKVLFDGFREYSANAAQLAQTAAVMLPPGHPLATRAAAEASRANAVAEKYDPDSKRLSIISVGGSYDPGDWFIMAEWAQTDNKSVYGKRQGWYATGGYRFGAFTPYLSYAEAKLKSRQNDPGIAALPVGTPFDAAVVPLNMGAAALSAELNEQLSGAAKQKTISLGVRWDFARSAALKLQYDRSHIGSGSTGTLDHAMPDFRPGGKFEVFSTTVDFVFKGARNHVFLKTNSNLHGRHRPEPCCANLPGRSRARGFGEKQCKQPERQPGDGYLPWQDKPIPQRRTGDTARSGRRLAYP</sequence>
<dbReference type="Pfam" id="PF13609">
    <property type="entry name" value="Porin_4"/>
    <property type="match status" value="1"/>
</dbReference>
<gene>
    <name evidence="3" type="ORF">Q8A64_10775</name>
</gene>
<evidence type="ECO:0000256" key="1">
    <source>
        <dbReference type="SAM" id="MobiDB-lite"/>
    </source>
</evidence>